<dbReference type="Gene3D" id="3.30.110.70">
    <property type="entry name" value="Hypothetical protein apc22750. Chain B"/>
    <property type="match status" value="1"/>
</dbReference>
<dbReference type="EMBL" id="LJSN01000003">
    <property type="protein sequence ID" value="PNE37066.1"/>
    <property type="molecule type" value="Genomic_DNA"/>
</dbReference>
<comment type="caution">
    <text evidence="2">The sequence shown here is derived from an EMBL/GenBank/DDBJ whole genome shotgun (WGS) entry which is preliminary data.</text>
</comment>
<keyword evidence="3" id="KW-1185">Reference proteome</keyword>
<evidence type="ECO:0000313" key="3">
    <source>
        <dbReference type="Proteomes" id="UP000236047"/>
    </source>
</evidence>
<evidence type="ECO:0000256" key="1">
    <source>
        <dbReference type="ARBA" id="ARBA00010751"/>
    </source>
</evidence>
<organism evidence="2 3">
    <name type="scientific">Streptomyces noursei</name>
    <name type="common">Streptomyces albulus</name>
    <dbReference type="NCBI Taxonomy" id="1971"/>
    <lineage>
        <taxon>Bacteria</taxon>
        <taxon>Bacillati</taxon>
        <taxon>Actinomycetota</taxon>
        <taxon>Actinomycetes</taxon>
        <taxon>Kitasatosporales</taxon>
        <taxon>Streptomycetaceae</taxon>
        <taxon>Streptomyces</taxon>
    </lineage>
</organism>
<protein>
    <recommendedName>
        <fullName evidence="4">Heavy metal-binding domain-containing protein</fullName>
    </recommendedName>
</protein>
<dbReference type="Pfam" id="PF01906">
    <property type="entry name" value="YbjQ_1"/>
    <property type="match status" value="1"/>
</dbReference>
<gene>
    <name evidence="2" type="ORF">AOB60_21900</name>
</gene>
<dbReference type="SUPFAM" id="SSF117782">
    <property type="entry name" value="YbjQ-like"/>
    <property type="match status" value="1"/>
</dbReference>
<dbReference type="RefSeq" id="WP_146051175.1">
    <property type="nucleotide sequence ID" value="NZ_LJSN01000003.1"/>
</dbReference>
<sequence>MSGEWTAGGLPPVAAARTAEARRRGTWSSALSTGEFTAIRSVGFEPVGQVLGTAVYHVAGGGSSWRYYDCGYGNASWSGRGSTPAPVAVSGQGAASKPLVDVLLAARHAALARMMAECTALGGDGVVAADLTMAPFPSAPHCFEFQVIGTAVRAQGAVRPSRPFTTHLDGQGFAKLIAAGWVPVELLVGLAIGTRHDDWTTRRQNWFGAGNQEVTGWSQLVSATRHDARARIGEQAWQTGADGVVLGDSRLRIWREECVRARRRNSDSDQKDHVAEATLVGTAVAGFTVRQEPPRTLTMMSLDPNRRRARVT</sequence>
<accession>A0A2N8P7S3</accession>
<dbReference type="InterPro" id="IPR035439">
    <property type="entry name" value="UPF0145_dom_sf"/>
</dbReference>
<dbReference type="AlphaFoldDB" id="A0A2N8P7S3"/>
<comment type="similarity">
    <text evidence="1">Belongs to the UPF0145 family.</text>
</comment>
<reference evidence="3" key="1">
    <citation type="submission" date="2015-09" db="EMBL/GenBank/DDBJ databases">
        <authorList>
            <person name="Graham D.E."/>
            <person name="Mahan K.M."/>
            <person name="Klingeman D.M."/>
            <person name="Fida T."/>
            <person name="Giannone R.J."/>
            <person name="Hettich R.L."/>
            <person name="Parry R.J."/>
            <person name="Spain J.C."/>
        </authorList>
    </citation>
    <scope>NUCLEOTIDE SEQUENCE [LARGE SCALE GENOMIC DNA]</scope>
    <source>
        <strain evidence="3">JCM 4701</strain>
    </source>
</reference>
<name>A0A2N8P7S3_STRNR</name>
<evidence type="ECO:0000313" key="2">
    <source>
        <dbReference type="EMBL" id="PNE37066.1"/>
    </source>
</evidence>
<evidence type="ECO:0008006" key="4">
    <source>
        <dbReference type="Google" id="ProtNLM"/>
    </source>
</evidence>
<dbReference type="Proteomes" id="UP000236047">
    <property type="component" value="Unassembled WGS sequence"/>
</dbReference>
<proteinExistence type="inferred from homology"/>
<dbReference type="InterPro" id="IPR002765">
    <property type="entry name" value="UPF0145_YbjQ-like"/>
</dbReference>